<dbReference type="RefSeq" id="WP_151729633.1">
    <property type="nucleotide sequence ID" value="NZ_BKZV01000006.1"/>
</dbReference>
<dbReference type="Proteomes" id="UP000334820">
    <property type="component" value="Unassembled WGS sequence"/>
</dbReference>
<dbReference type="SUPFAM" id="SSF49879">
    <property type="entry name" value="SMAD/FHA domain"/>
    <property type="match status" value="1"/>
</dbReference>
<name>A0A5J4K914_9CHLR</name>
<dbReference type="Gene3D" id="2.60.200.20">
    <property type="match status" value="1"/>
</dbReference>
<evidence type="ECO:0000313" key="5">
    <source>
        <dbReference type="Proteomes" id="UP000334820"/>
    </source>
</evidence>
<dbReference type="InterPro" id="IPR008984">
    <property type="entry name" value="SMAD_FHA_dom_sf"/>
</dbReference>
<accession>A0A5J4K914</accession>
<evidence type="ECO:0000256" key="1">
    <source>
        <dbReference type="SAM" id="MobiDB-lite"/>
    </source>
</evidence>
<feature type="compositionally biased region" description="Polar residues" evidence="1">
    <location>
        <begin position="319"/>
        <end position="330"/>
    </location>
</feature>
<protein>
    <recommendedName>
        <fullName evidence="3">FHA domain-containing protein</fullName>
    </recommendedName>
</protein>
<evidence type="ECO:0000256" key="2">
    <source>
        <dbReference type="SAM" id="Phobius"/>
    </source>
</evidence>
<dbReference type="SMART" id="SM00240">
    <property type="entry name" value="FHA"/>
    <property type="match status" value="1"/>
</dbReference>
<evidence type="ECO:0000313" key="4">
    <source>
        <dbReference type="EMBL" id="GER85094.1"/>
    </source>
</evidence>
<dbReference type="EMBL" id="BKZV01000006">
    <property type="protein sequence ID" value="GER85094.1"/>
    <property type="molecule type" value="Genomic_DNA"/>
</dbReference>
<dbReference type="InterPro" id="IPR000253">
    <property type="entry name" value="FHA_dom"/>
</dbReference>
<evidence type="ECO:0000259" key="3">
    <source>
        <dbReference type="PROSITE" id="PS50006"/>
    </source>
</evidence>
<dbReference type="InterPro" id="IPR025874">
    <property type="entry name" value="DZR"/>
</dbReference>
<dbReference type="Pfam" id="PF00498">
    <property type="entry name" value="FHA"/>
    <property type="match status" value="1"/>
</dbReference>
<dbReference type="CDD" id="cd00060">
    <property type="entry name" value="FHA"/>
    <property type="match status" value="1"/>
</dbReference>
<dbReference type="Pfam" id="PF12773">
    <property type="entry name" value="DZR"/>
    <property type="match status" value="1"/>
</dbReference>
<keyword evidence="2" id="KW-0812">Transmembrane</keyword>
<reference evidence="4 5" key="1">
    <citation type="journal article" date="2019" name="Int. J. Syst. Evol. Microbiol.">
        <title>Thermogemmatispora aurantia sp. nov. and Thermogemmatispora argillosa sp. nov., within the class Ktedonobacteria, and emended description of the genus Thermogemmatispora.</title>
        <authorList>
            <person name="Zheng Y."/>
            <person name="Wang C.M."/>
            <person name="Sakai Y."/>
            <person name="Abe K."/>
            <person name="Yokota A."/>
            <person name="Yabe S."/>
        </authorList>
    </citation>
    <scope>NUCLEOTIDE SEQUENCE [LARGE SCALE GENOMIC DNA]</scope>
    <source>
        <strain evidence="4 5">A1-2</strain>
    </source>
</reference>
<proteinExistence type="predicted"/>
<feature type="region of interest" description="Disordered" evidence="1">
    <location>
        <begin position="149"/>
        <end position="170"/>
    </location>
</feature>
<dbReference type="PANTHER" id="PTHR23308">
    <property type="entry name" value="NUCLEAR INHIBITOR OF PROTEIN PHOSPHATASE-1"/>
    <property type="match status" value="1"/>
</dbReference>
<gene>
    <name evidence="4" type="ORF">KTAU_37300</name>
</gene>
<dbReference type="AlphaFoldDB" id="A0A5J4K914"/>
<dbReference type="InterPro" id="IPR050923">
    <property type="entry name" value="Cell_Proc_Reg/RNA_Proc"/>
</dbReference>
<sequence length="489" mass="51007">MDARFYTSQEIDIPRLATDLENVYRAKGYQTQQFSNPDQALVQLKKGGDFEAVLGMQAALSVTLQRVSGGVLAMIGQQRWMDKAAVGTIGAVGAMVIPVLLPLAITAGVGAVRQASLANEVLNIVDGLVRQQRPEVQIGPIPPSLLPQVQQQWGGPAMSTGPYGAVPTPPPGSPSYVPPYVPPAPAQAAPVAPVARPSAGLRCPQCNTPYEPGDTFCSGCGRALKQLCPNCKTELKPNAAFCPKCGASTFQPQGPGARSAQPPVQSAPPPAPTKPPTTPAPAPSAKPPIQPYASQVPAQPPVIPKPTVTFIPGPGTQGGSTKADTGSNAEPTIAASTMPASQIPAYQPPAPAAPAAPVPPPPPPGPPQPIKARPASEPRPDPNAPWGRLIFSDGREVVLTGERLVVGRYDHDLGGLKPDIDLGPMEHADTVSRVHALLEHIGSTFTLTDLNSTNATRVNGRRLEPDKATPLNDGDSLHFGKVNCTFHRL</sequence>
<keyword evidence="2" id="KW-1133">Transmembrane helix</keyword>
<feature type="transmembrane region" description="Helical" evidence="2">
    <location>
        <begin position="84"/>
        <end position="105"/>
    </location>
</feature>
<dbReference type="PROSITE" id="PS50006">
    <property type="entry name" value="FHA_DOMAIN"/>
    <property type="match status" value="1"/>
</dbReference>
<comment type="caution">
    <text evidence="4">The sequence shown here is derived from an EMBL/GenBank/DDBJ whole genome shotgun (WGS) entry which is preliminary data.</text>
</comment>
<keyword evidence="2" id="KW-0472">Membrane</keyword>
<feature type="region of interest" description="Disordered" evidence="1">
    <location>
        <begin position="250"/>
        <end position="388"/>
    </location>
</feature>
<organism evidence="4 5">
    <name type="scientific">Thermogemmatispora aurantia</name>
    <dbReference type="NCBI Taxonomy" id="2045279"/>
    <lineage>
        <taxon>Bacteria</taxon>
        <taxon>Bacillati</taxon>
        <taxon>Chloroflexota</taxon>
        <taxon>Ktedonobacteria</taxon>
        <taxon>Thermogemmatisporales</taxon>
        <taxon>Thermogemmatisporaceae</taxon>
        <taxon>Thermogemmatispora</taxon>
    </lineage>
</organism>
<feature type="compositionally biased region" description="Pro residues" evidence="1">
    <location>
        <begin position="346"/>
        <end position="369"/>
    </location>
</feature>
<feature type="domain" description="FHA" evidence="3">
    <location>
        <begin position="404"/>
        <end position="463"/>
    </location>
</feature>
<keyword evidence="5" id="KW-1185">Reference proteome</keyword>
<feature type="compositionally biased region" description="Pro residues" evidence="1">
    <location>
        <begin position="265"/>
        <end position="290"/>
    </location>
</feature>